<dbReference type="OrthoDB" id="529448at2"/>
<evidence type="ECO:0000313" key="4">
    <source>
        <dbReference type="Proteomes" id="UP000314251"/>
    </source>
</evidence>
<comment type="caution">
    <text evidence="3">The sequence shown here is derived from an EMBL/GenBank/DDBJ whole genome shotgun (WGS) entry which is preliminary data.</text>
</comment>
<evidence type="ECO:0000256" key="2">
    <source>
        <dbReference type="SAM" id="Phobius"/>
    </source>
</evidence>
<feature type="transmembrane region" description="Helical" evidence="2">
    <location>
        <begin position="20"/>
        <end position="43"/>
    </location>
</feature>
<feature type="transmembrane region" description="Helical" evidence="2">
    <location>
        <begin position="63"/>
        <end position="83"/>
    </location>
</feature>
<protein>
    <submittedName>
        <fullName evidence="3">Uncharacterized protein</fullName>
    </submittedName>
</protein>
<name>A0A5N6A1L7_9ACTN</name>
<proteinExistence type="predicted"/>
<evidence type="ECO:0000256" key="1">
    <source>
        <dbReference type="SAM" id="MobiDB-lite"/>
    </source>
</evidence>
<sequence length="332" mass="35213">MNTLLESGLDSAERLLGARFLLGVLLPLTLAAGASGAVVLAASGHTPGEALRAWQRFDASGQLTAAVLALLALVCLARVLALFQLPLLRLLEGYWPAAGPLDRLSRRGTRRQTARARAGWERVRALGEAGERTAGTALAARLLTGYPPPPRLADGVLPTALGNRLRAAEYYPLERYGIDAVVVWPRLVPLLPAEAAARLTSARTALDGTVNLFALALAFGVCWPPVLLAVGEPASLAALCLLALPVAWAAHRAALAAAVGYGQEVRVVFDLHRRALLDHLEVEVPRDPAEERRLWGDLGQFYQRNLPFDPRPRRGTDPGAAGGDGRAGSGSP</sequence>
<dbReference type="AlphaFoldDB" id="A0A5N6A1L7"/>
<dbReference type="RefSeq" id="WP_139672015.1">
    <property type="nucleotide sequence ID" value="NZ_VDLY02000016.1"/>
</dbReference>
<feature type="region of interest" description="Disordered" evidence="1">
    <location>
        <begin position="305"/>
        <end position="332"/>
    </location>
</feature>
<accession>A0A5N6A1L7</accession>
<keyword evidence="2" id="KW-0812">Transmembrane</keyword>
<feature type="compositionally biased region" description="Gly residues" evidence="1">
    <location>
        <begin position="320"/>
        <end position="332"/>
    </location>
</feature>
<keyword evidence="2" id="KW-1133">Transmembrane helix</keyword>
<keyword evidence="2" id="KW-0472">Membrane</keyword>
<dbReference type="EMBL" id="VDLY02000016">
    <property type="protein sequence ID" value="KAB8161993.1"/>
    <property type="molecule type" value="Genomic_DNA"/>
</dbReference>
<dbReference type="Proteomes" id="UP000314251">
    <property type="component" value="Unassembled WGS sequence"/>
</dbReference>
<keyword evidence="4" id="KW-1185">Reference proteome</keyword>
<reference evidence="3" key="1">
    <citation type="submission" date="2019-10" db="EMBL/GenBank/DDBJ databases">
        <title>Nonomuraea sp. nov., isolated from Phyllanthus amarus.</title>
        <authorList>
            <person name="Klykleung N."/>
            <person name="Tanasupawat S."/>
        </authorList>
    </citation>
    <scope>NUCLEOTIDE SEQUENCE [LARGE SCALE GENOMIC DNA]</scope>
    <source>
        <strain evidence="3">3MP-10</strain>
    </source>
</reference>
<evidence type="ECO:0000313" key="3">
    <source>
        <dbReference type="EMBL" id="KAB8161993.1"/>
    </source>
</evidence>
<organism evidence="3 4">
    <name type="scientific">Streptomyces mimosae</name>
    <dbReference type="NCBI Taxonomy" id="2586635"/>
    <lineage>
        <taxon>Bacteria</taxon>
        <taxon>Bacillati</taxon>
        <taxon>Actinomycetota</taxon>
        <taxon>Actinomycetes</taxon>
        <taxon>Kitasatosporales</taxon>
        <taxon>Streptomycetaceae</taxon>
        <taxon>Streptomyces</taxon>
    </lineage>
</organism>
<gene>
    <name evidence="3" type="ORF">FH607_023300</name>
</gene>